<dbReference type="Gene3D" id="2.20.110.10">
    <property type="entry name" value="Histone H3 K4-specific methyltransferase SET7/9 N-terminal domain"/>
    <property type="match status" value="2"/>
</dbReference>
<dbReference type="SUPFAM" id="SSF56219">
    <property type="entry name" value="DNase I-like"/>
    <property type="match status" value="1"/>
</dbReference>
<sequence length="896" mass="101239">MYPLSFLYKWFIALCLVFSFFLNAEVLYSQELTNLSLVRVLNDNIFVFLPQSISQNFDVEWYGKFITIDGRNLVHGKGRLVFIRKDDGYRSVPYNVRAEEGYIVNDLVLKPNQFYRCLDENCVLKSLKIVFSYVQEEKTIEEVATFNGEVGIYEDVLVPKLGKLESRNFIYEGEFNKGEITGFGKFCFKSKGVFSCDNALIVQEGFWEKGRFLEGYLKTAYSDGAVYEGWSINGIPDGWGRVLWSDGSRYVGEFLEGKKHGRGFYFFSDGSWYRGEYKNDLKDGEGELYIKPLAVHYVGQFKAGKIHGWGELYIGNEFVYIGSFENNLPHGSGYLIDKSGNTYEVIVNNGNILFVNSTSQKLSLYQLFSSEAWAFGIPSLSDAVNFFSKKVQEVADWVEKNKTHIINATKGCIAGGIGGAISGAAGGAVAGAVVGNVVAGAAVGAAWGVLSGCLDQATKAFEKSLSGEDYTLEEAFQSFEDEAFSAENFVMGAVGGAGRALKTLNSASKAGKILKKGSKILQVGEKIAEVRIIEKAGKPLMHPSVRQAISKLSQQEERAVKKVYSFLCKRKFIKRFCREGEPFPKNLTLFSWNLGNFSPKGRKEKDKRLIYDFLENRNEDIILLQEVIKARDKSWNGFWKKLARKTKRELKVSKPRDRGETFVFLAKKSKFSSVQLIDKEVLSTLPLISLGRKPAVVCLQIKSLASKRKKKKLKKRNNYQGHCDIAVINVHVDFTMKMFGKKIKPIKVFGKKILKKEESENKIRLTKTFFSLLSILQNLKRKFSPKVIIIGGDFNLDPDILNIPIMKLYRPVIQDITTIGGKRYDNFLVPYWVGSSGEVIYSLVCQCPTDKVHSFGQVCKEINSYQEVEQMGTFRECYKKHISDHFPITAKLQWIF</sequence>
<dbReference type="PANTHER" id="PTHR43215">
    <property type="entry name" value="RADIAL SPOKE HEAD 1 HOMOLOG"/>
    <property type="match status" value="1"/>
</dbReference>
<dbReference type="RefSeq" id="WP_170137403.1">
    <property type="nucleotide sequence ID" value="NZ_RBIE01000007.1"/>
</dbReference>
<dbReference type="Gene3D" id="3.60.10.10">
    <property type="entry name" value="Endonuclease/exonuclease/phosphatase"/>
    <property type="match status" value="1"/>
</dbReference>
<protein>
    <recommendedName>
        <fullName evidence="2">Endonuclease/exonuclease/phosphatase domain-containing protein</fullName>
    </recommendedName>
</protein>
<dbReference type="GO" id="GO:0003824">
    <property type="term" value="F:catalytic activity"/>
    <property type="evidence" value="ECO:0007669"/>
    <property type="project" value="InterPro"/>
</dbReference>
<dbReference type="InterPro" id="IPR003409">
    <property type="entry name" value="MORN"/>
</dbReference>
<keyword evidence="1" id="KW-0677">Repeat</keyword>
<evidence type="ECO:0000259" key="2">
    <source>
        <dbReference type="Pfam" id="PF03372"/>
    </source>
</evidence>
<dbReference type="SUPFAM" id="SSF82185">
    <property type="entry name" value="Histone H3 K4-specific methyltransferase SET7/9 N-terminal domain"/>
    <property type="match status" value="2"/>
</dbReference>
<dbReference type="EMBL" id="RBIE01000007">
    <property type="protein sequence ID" value="RKQ59083.1"/>
    <property type="molecule type" value="Genomic_DNA"/>
</dbReference>
<evidence type="ECO:0000313" key="3">
    <source>
        <dbReference type="EMBL" id="RKQ59083.1"/>
    </source>
</evidence>
<keyword evidence="4" id="KW-1185">Reference proteome</keyword>
<dbReference type="InterPro" id="IPR005135">
    <property type="entry name" value="Endo/exonuclease/phosphatase"/>
</dbReference>
<feature type="domain" description="Endonuclease/exonuclease/phosphatase" evidence="2">
    <location>
        <begin position="591"/>
        <end position="799"/>
    </location>
</feature>
<gene>
    <name evidence="3" type="ORF">C7457_1722</name>
</gene>
<dbReference type="Pfam" id="PF02493">
    <property type="entry name" value="MORN"/>
    <property type="match status" value="5"/>
</dbReference>
<dbReference type="AlphaFoldDB" id="A0A420W566"/>
<reference evidence="3 4" key="1">
    <citation type="submission" date="2018-10" db="EMBL/GenBank/DDBJ databases">
        <title>Genomic Encyclopedia of Type Strains, Phase IV (KMG-IV): sequencing the most valuable type-strain genomes for metagenomic binning, comparative biology and taxonomic classification.</title>
        <authorList>
            <person name="Goeker M."/>
        </authorList>
    </citation>
    <scope>NUCLEOTIDE SEQUENCE [LARGE SCALE GENOMIC DNA]</scope>
    <source>
        <strain evidence="3 4">DSM 15521</strain>
    </source>
</reference>
<proteinExistence type="predicted"/>
<evidence type="ECO:0000256" key="1">
    <source>
        <dbReference type="ARBA" id="ARBA00022737"/>
    </source>
</evidence>
<accession>A0A420W566</accession>
<name>A0A420W566_9BACT</name>
<dbReference type="SMART" id="SM00698">
    <property type="entry name" value="MORN"/>
    <property type="match status" value="6"/>
</dbReference>
<dbReference type="InterPro" id="IPR036691">
    <property type="entry name" value="Endo/exonu/phosph_ase_sf"/>
</dbReference>
<dbReference type="Proteomes" id="UP000280881">
    <property type="component" value="Unassembled WGS sequence"/>
</dbReference>
<dbReference type="PANTHER" id="PTHR43215:SF14">
    <property type="entry name" value="RADIAL SPOKE HEAD 1 HOMOLOG"/>
    <property type="match status" value="1"/>
</dbReference>
<comment type="caution">
    <text evidence="3">The sequence shown here is derived from an EMBL/GenBank/DDBJ whole genome shotgun (WGS) entry which is preliminary data.</text>
</comment>
<organism evidence="3 4">
    <name type="scientific">Thermovibrio guaymasensis</name>
    <dbReference type="NCBI Taxonomy" id="240167"/>
    <lineage>
        <taxon>Bacteria</taxon>
        <taxon>Pseudomonadati</taxon>
        <taxon>Aquificota</taxon>
        <taxon>Aquificia</taxon>
        <taxon>Desulfurobacteriales</taxon>
        <taxon>Desulfurobacteriaceae</taxon>
        <taxon>Thermovibrio</taxon>
    </lineage>
</organism>
<dbReference type="Pfam" id="PF03372">
    <property type="entry name" value="Exo_endo_phos"/>
    <property type="match status" value="1"/>
</dbReference>
<evidence type="ECO:0000313" key="4">
    <source>
        <dbReference type="Proteomes" id="UP000280881"/>
    </source>
</evidence>